<dbReference type="PANTHER" id="PTHR34666">
    <property type="entry name" value="EXPRESSED PROTEIN"/>
    <property type="match status" value="1"/>
</dbReference>
<sequence>MEEFSFPSVALKEPQNDPIFFSASPLWFLSSPQTATHFRRSFSSADGIILSPNNIKRENFVPGSPALSDYGTIDPKLCILDDGFDAEERMDSLWEQFNNFEAFIDSNFDGDKKISRRRSIGVMLGLDPTARNEKMSRIRTLKRVHAANGRKPNLVEMLGLLKKWFVAHGSRQKLHHTIPRGSNSA</sequence>
<reference evidence="1 2" key="1">
    <citation type="journal article" date="2022" name="Cell">
        <title>Repeat-based holocentromeres influence genome architecture and karyotype evolution.</title>
        <authorList>
            <person name="Hofstatter P.G."/>
            <person name="Thangavel G."/>
            <person name="Lux T."/>
            <person name="Neumann P."/>
            <person name="Vondrak T."/>
            <person name="Novak P."/>
            <person name="Zhang M."/>
            <person name="Costa L."/>
            <person name="Castellani M."/>
            <person name="Scott A."/>
            <person name="Toegelov H."/>
            <person name="Fuchs J."/>
            <person name="Mata-Sucre Y."/>
            <person name="Dias Y."/>
            <person name="Vanzela A.L.L."/>
            <person name="Huettel B."/>
            <person name="Almeida C.C.S."/>
            <person name="Simkova H."/>
            <person name="Souza G."/>
            <person name="Pedrosa-Harand A."/>
            <person name="Macas J."/>
            <person name="Mayer K.F.X."/>
            <person name="Houben A."/>
            <person name="Marques A."/>
        </authorList>
    </citation>
    <scope>NUCLEOTIDE SEQUENCE [LARGE SCALE GENOMIC DNA]</scope>
    <source>
        <strain evidence="1">RhyTen1mFocal</strain>
    </source>
</reference>
<keyword evidence="2" id="KW-1185">Reference proteome</keyword>
<evidence type="ECO:0000313" key="2">
    <source>
        <dbReference type="Proteomes" id="UP001210211"/>
    </source>
</evidence>
<dbReference type="AlphaFoldDB" id="A0AAD5Z2A8"/>
<dbReference type="Proteomes" id="UP001210211">
    <property type="component" value="Unassembled WGS sequence"/>
</dbReference>
<accession>A0AAD5Z2A8</accession>
<dbReference type="PANTHER" id="PTHR34666:SF9">
    <property type="entry name" value="EXPRESSED PROTEIN"/>
    <property type="match status" value="1"/>
</dbReference>
<protein>
    <submittedName>
        <fullName evidence="1">Uncharacterized protein</fullName>
    </submittedName>
</protein>
<evidence type="ECO:0000313" key="1">
    <source>
        <dbReference type="EMBL" id="KAJ3678769.1"/>
    </source>
</evidence>
<gene>
    <name evidence="1" type="ORF">LUZ61_021310</name>
</gene>
<comment type="caution">
    <text evidence="1">The sequence shown here is derived from an EMBL/GenBank/DDBJ whole genome shotgun (WGS) entry which is preliminary data.</text>
</comment>
<organism evidence="1 2">
    <name type="scientific">Rhynchospora tenuis</name>
    <dbReference type="NCBI Taxonomy" id="198213"/>
    <lineage>
        <taxon>Eukaryota</taxon>
        <taxon>Viridiplantae</taxon>
        <taxon>Streptophyta</taxon>
        <taxon>Embryophyta</taxon>
        <taxon>Tracheophyta</taxon>
        <taxon>Spermatophyta</taxon>
        <taxon>Magnoliopsida</taxon>
        <taxon>Liliopsida</taxon>
        <taxon>Poales</taxon>
        <taxon>Cyperaceae</taxon>
        <taxon>Cyperoideae</taxon>
        <taxon>Rhynchosporeae</taxon>
        <taxon>Rhynchospora</taxon>
    </lineage>
</organism>
<proteinExistence type="predicted"/>
<name>A0AAD5Z2A8_9POAL</name>
<dbReference type="EMBL" id="JAMRDG010000072">
    <property type="protein sequence ID" value="KAJ3678769.1"/>
    <property type="molecule type" value="Genomic_DNA"/>
</dbReference>